<name>A0A0D2VGF8_CAPO3</name>
<evidence type="ECO:0000256" key="8">
    <source>
        <dbReference type="ARBA" id="ARBA00023136"/>
    </source>
</evidence>
<feature type="repeat" description="Solcar" evidence="9">
    <location>
        <begin position="59"/>
        <end position="146"/>
    </location>
</feature>
<dbReference type="Pfam" id="PF00153">
    <property type="entry name" value="Mito_carr"/>
    <property type="match status" value="3"/>
</dbReference>
<dbReference type="InterPro" id="IPR002167">
    <property type="entry name" value="GDC-like"/>
</dbReference>
<dbReference type="PhylomeDB" id="A0A0D2VGF8"/>
<evidence type="ECO:0000256" key="4">
    <source>
        <dbReference type="ARBA" id="ARBA00022692"/>
    </source>
</evidence>
<dbReference type="SUPFAM" id="SSF103506">
    <property type="entry name" value="Mitochondrial carrier"/>
    <property type="match status" value="1"/>
</dbReference>
<evidence type="ECO:0000256" key="1">
    <source>
        <dbReference type="ARBA" id="ARBA00004448"/>
    </source>
</evidence>
<dbReference type="eggNOG" id="KOG0752">
    <property type="taxonomic scope" value="Eukaryota"/>
</dbReference>
<comment type="similarity">
    <text evidence="2 10">Belongs to the mitochondrial carrier (TC 2.A.29) family.</text>
</comment>
<evidence type="ECO:0000313" key="12">
    <source>
        <dbReference type="Proteomes" id="UP000008743"/>
    </source>
</evidence>
<dbReference type="InParanoid" id="A0A0D2VGF8"/>
<gene>
    <name evidence="11" type="ORF">CAOG_000524</name>
</gene>
<dbReference type="PRINTS" id="PR00928">
    <property type="entry name" value="GRAVESDC"/>
</dbReference>
<dbReference type="Gene3D" id="1.50.40.10">
    <property type="entry name" value="Mitochondrial carrier domain"/>
    <property type="match status" value="1"/>
</dbReference>
<dbReference type="InterPro" id="IPR018108">
    <property type="entry name" value="MCP_transmembrane"/>
</dbReference>
<reference evidence="12" key="1">
    <citation type="submission" date="2011-02" db="EMBL/GenBank/DDBJ databases">
        <title>The Genome Sequence of Capsaspora owczarzaki ATCC 30864.</title>
        <authorList>
            <person name="Russ C."/>
            <person name="Cuomo C."/>
            <person name="Burger G."/>
            <person name="Gray M.W."/>
            <person name="Holland P.W.H."/>
            <person name="King N."/>
            <person name="Lang F.B.F."/>
            <person name="Roger A.J."/>
            <person name="Ruiz-Trillo I."/>
            <person name="Young S.K."/>
            <person name="Zeng Q."/>
            <person name="Gargeya S."/>
            <person name="Alvarado L."/>
            <person name="Berlin A."/>
            <person name="Chapman S.B."/>
            <person name="Chen Z."/>
            <person name="Freedman E."/>
            <person name="Gellesch M."/>
            <person name="Goldberg J."/>
            <person name="Griggs A."/>
            <person name="Gujja S."/>
            <person name="Heilman E."/>
            <person name="Heiman D."/>
            <person name="Howarth C."/>
            <person name="Mehta T."/>
            <person name="Neiman D."/>
            <person name="Pearson M."/>
            <person name="Roberts A."/>
            <person name="Saif S."/>
            <person name="Shea T."/>
            <person name="Shenoy N."/>
            <person name="Sisk P."/>
            <person name="Stolte C."/>
            <person name="Sykes S."/>
            <person name="White J."/>
            <person name="Yandava C."/>
            <person name="Haas B."/>
            <person name="Nusbaum C."/>
            <person name="Birren B."/>
        </authorList>
    </citation>
    <scope>NUCLEOTIDE SEQUENCE</scope>
    <source>
        <strain evidence="12">ATCC 30864</strain>
    </source>
</reference>
<dbReference type="GO" id="GO:0055085">
    <property type="term" value="P:transmembrane transport"/>
    <property type="evidence" value="ECO:0007669"/>
    <property type="project" value="InterPro"/>
</dbReference>
<dbReference type="GO" id="GO:0005743">
    <property type="term" value="C:mitochondrial inner membrane"/>
    <property type="evidence" value="ECO:0007669"/>
    <property type="project" value="UniProtKB-SubCell"/>
</dbReference>
<evidence type="ECO:0000313" key="11">
    <source>
        <dbReference type="EMBL" id="KJE88957.1"/>
    </source>
</evidence>
<comment type="subcellular location">
    <subcellularLocation>
        <location evidence="1">Mitochondrion inner membrane</location>
        <topology evidence="1">Multi-pass membrane protein</topology>
    </subcellularLocation>
</comment>
<evidence type="ECO:0000256" key="9">
    <source>
        <dbReference type="PROSITE-ProRule" id="PRU00282"/>
    </source>
</evidence>
<dbReference type="PANTHER" id="PTHR24089">
    <property type="entry name" value="SOLUTE CARRIER FAMILY 25"/>
    <property type="match status" value="1"/>
</dbReference>
<dbReference type="PRINTS" id="PR00926">
    <property type="entry name" value="MITOCARRIER"/>
</dbReference>
<organism evidence="11 12">
    <name type="scientific">Capsaspora owczarzaki (strain ATCC 30864)</name>
    <dbReference type="NCBI Taxonomy" id="595528"/>
    <lineage>
        <taxon>Eukaryota</taxon>
        <taxon>Filasterea</taxon>
        <taxon>Capsaspora</taxon>
    </lineage>
</organism>
<dbReference type="EMBL" id="KE346360">
    <property type="protein sequence ID" value="KJE88957.1"/>
    <property type="molecule type" value="Genomic_DNA"/>
</dbReference>
<evidence type="ECO:0000256" key="10">
    <source>
        <dbReference type="RuleBase" id="RU000488"/>
    </source>
</evidence>
<keyword evidence="6" id="KW-0999">Mitochondrion inner membrane</keyword>
<feature type="repeat" description="Solcar" evidence="9">
    <location>
        <begin position="174"/>
        <end position="263"/>
    </location>
</feature>
<evidence type="ECO:0000256" key="7">
    <source>
        <dbReference type="ARBA" id="ARBA00023128"/>
    </source>
</evidence>
<keyword evidence="5" id="KW-0677">Repeat</keyword>
<dbReference type="PROSITE" id="PS50920">
    <property type="entry name" value="SOLCAR"/>
    <property type="match status" value="3"/>
</dbReference>
<evidence type="ECO:0000256" key="5">
    <source>
        <dbReference type="ARBA" id="ARBA00022737"/>
    </source>
</evidence>
<keyword evidence="8 9" id="KW-0472">Membrane</keyword>
<dbReference type="OrthoDB" id="270584at2759"/>
<proteinExistence type="inferred from homology"/>
<keyword evidence="7" id="KW-0496">Mitochondrion</keyword>
<evidence type="ECO:0000256" key="3">
    <source>
        <dbReference type="ARBA" id="ARBA00022448"/>
    </source>
</evidence>
<dbReference type="STRING" id="595528.A0A0D2VGF8"/>
<sequence>MAMIGVFQGLRAIGQKEGLLGYYKGNGAMMARIFPYAAIQFMSYEQYKKLLKSYFNGRESPVHRLLAGSLAGVTCVTFTYPLDLVRARLAFQVSENRYTGIAHAFRTIYAEEGGLRAMFSGFRPTIYGMIPYAGLSFFTNETLKAFFLENMTSITTKPVHKRDGTAPDPTLRELTYTTNLLCGGIAGGVAQTFAYPFDVVRRRMQLNRGLPDGQATSTIRTLVYILRHDGFFRGWYRGMSLNYMRVVPQAAVSFTTYEFLKRMLQIEDRSIVKVG</sequence>
<evidence type="ECO:0000256" key="6">
    <source>
        <dbReference type="ARBA" id="ARBA00022792"/>
    </source>
</evidence>
<dbReference type="InterPro" id="IPR002067">
    <property type="entry name" value="MCP"/>
</dbReference>
<dbReference type="AlphaFoldDB" id="A0A0D2VGF8"/>
<keyword evidence="4 9" id="KW-0812">Transmembrane</keyword>
<evidence type="ECO:0000256" key="2">
    <source>
        <dbReference type="ARBA" id="ARBA00006375"/>
    </source>
</evidence>
<dbReference type="Proteomes" id="UP000008743">
    <property type="component" value="Unassembled WGS sequence"/>
</dbReference>
<keyword evidence="12" id="KW-1185">Reference proteome</keyword>
<keyword evidence="3 10" id="KW-0813">Transport</keyword>
<accession>A0A0D2VGF8</accession>
<protein>
    <submittedName>
        <fullName evidence="11">Solute carrier family 25</fullName>
    </submittedName>
</protein>
<dbReference type="InterPro" id="IPR023395">
    <property type="entry name" value="MCP_dom_sf"/>
</dbReference>
<feature type="repeat" description="Solcar" evidence="9">
    <location>
        <begin position="1"/>
        <end position="50"/>
    </location>
</feature>